<feature type="transmembrane region" description="Helical" evidence="7">
    <location>
        <begin position="368"/>
        <end position="390"/>
    </location>
</feature>
<comment type="caution">
    <text evidence="9">The sequence shown here is derived from an EMBL/GenBank/DDBJ whole genome shotgun (WGS) entry which is preliminary data.</text>
</comment>
<feature type="transmembrane region" description="Helical" evidence="7">
    <location>
        <begin position="640"/>
        <end position="658"/>
    </location>
</feature>
<feature type="transmembrane region" description="Helical" evidence="7">
    <location>
        <begin position="20"/>
        <end position="38"/>
    </location>
</feature>
<sequence length="748" mass="80594">MAKYLYKLGKWAVRHRKKVIGGTIGILLIIAITALSLGPSFSEDMSIPGTESAKAGHILEKEFQTSKKPAPGTVNLVLKAPKNQTLETEKVADVINKTIDEIKKDKSVVSVATPAELGNYNKNKQIGYAVVTYDVPADKVTDKSKEVILHSIKETRNAGIQTELAGTVAFSELEIGGITEVIGVVTAFVILAITFTSFLAAGMPIITAVVGLGVGILSILIGTNYLDIPSFALSLAAMLGLAVGIDYALFIISRFRQELSKGHGLQEAVAIATGTAGSAVVFAGLTVIVALLGLAVAKIPFLTMMGLSAAVCVLFSIFIAIIFVPAILGLFGHKIGPSRENKLLARLSNKKEIKESSKWGNFVTKRPWSVTILGVLLLVMVCIPFFHLHLGLPDNGTKSKETTERRAYDLLSEAYGPGYHSSLVILAKTNKNSGDIKQKINEVTEKLGELSNVNNVSPPIPNKSGNTFMISITPKTGPDDIKTSNLVHSIRKLSDSLTSKDQIELLVTGSTAVNIDISEKLNDALPLFATLIVGFAFVLLVIVFRSILVPLKAVLGFLLSLGATLGFVVYVTQDGHFINLFGFPTASPVLAFLPVIVIGILFGLAMDYEVFLVSRMREEFTHSKDAKKAILAGLKDSGEVVTAAGLIMISVFTGFMLAPDPIIKSMGFALTFGIVFDAFIVRMALVPAVMTIMGKAAWYMPRWLEKILPNIDVEGTTIQTEVDKKTLNNKKKHSTQIETDRVSELRRP</sequence>
<gene>
    <name evidence="9" type="ORF">P5X88_20660</name>
</gene>
<evidence type="ECO:0000256" key="4">
    <source>
        <dbReference type="ARBA" id="ARBA00022989"/>
    </source>
</evidence>
<accession>A0AAW6T0R8</accession>
<organism evidence="9 10">
    <name type="scientific">Heyndrickxia oleronia</name>
    <dbReference type="NCBI Taxonomy" id="38875"/>
    <lineage>
        <taxon>Bacteria</taxon>
        <taxon>Bacillati</taxon>
        <taxon>Bacillota</taxon>
        <taxon>Bacilli</taxon>
        <taxon>Bacillales</taxon>
        <taxon>Bacillaceae</taxon>
        <taxon>Heyndrickxia</taxon>
    </lineage>
</organism>
<name>A0AAW6T0R8_9BACI</name>
<feature type="transmembrane region" description="Helical" evidence="7">
    <location>
        <begin position="205"/>
        <end position="225"/>
    </location>
</feature>
<keyword evidence="4 7" id="KW-1133">Transmembrane helix</keyword>
<feature type="transmembrane region" description="Helical" evidence="7">
    <location>
        <begin position="524"/>
        <end position="544"/>
    </location>
</feature>
<keyword evidence="2" id="KW-1003">Cell membrane</keyword>
<dbReference type="PROSITE" id="PS50156">
    <property type="entry name" value="SSD"/>
    <property type="match status" value="2"/>
</dbReference>
<protein>
    <submittedName>
        <fullName evidence="9">MMPL family transporter</fullName>
    </submittedName>
</protein>
<feature type="transmembrane region" description="Helical" evidence="7">
    <location>
        <begin position="591"/>
        <end position="614"/>
    </location>
</feature>
<reference evidence="9" key="1">
    <citation type="submission" date="2023-03" db="EMBL/GenBank/DDBJ databases">
        <title>Bacterial isolates from washroom surfaces on a university campus.</title>
        <authorList>
            <person name="Holman D.B."/>
            <person name="Gzyl K.E."/>
            <person name="Taheri A.E."/>
        </authorList>
    </citation>
    <scope>NUCLEOTIDE SEQUENCE</scope>
    <source>
        <strain evidence="9">RD03</strain>
    </source>
</reference>
<evidence type="ECO:0000313" key="10">
    <source>
        <dbReference type="Proteomes" id="UP001159179"/>
    </source>
</evidence>
<evidence type="ECO:0000256" key="7">
    <source>
        <dbReference type="SAM" id="Phobius"/>
    </source>
</evidence>
<dbReference type="SUPFAM" id="SSF82866">
    <property type="entry name" value="Multidrug efflux transporter AcrB transmembrane domain"/>
    <property type="match status" value="2"/>
</dbReference>
<dbReference type="PANTHER" id="PTHR33406:SF13">
    <property type="entry name" value="MEMBRANE PROTEIN YDFJ"/>
    <property type="match status" value="1"/>
</dbReference>
<evidence type="ECO:0000256" key="5">
    <source>
        <dbReference type="ARBA" id="ARBA00023136"/>
    </source>
</evidence>
<feature type="transmembrane region" description="Helical" evidence="7">
    <location>
        <begin position="231"/>
        <end position="252"/>
    </location>
</feature>
<keyword evidence="3 7" id="KW-0812">Transmembrane</keyword>
<dbReference type="InterPro" id="IPR050545">
    <property type="entry name" value="Mycobact_MmpL"/>
</dbReference>
<dbReference type="GO" id="GO:0005886">
    <property type="term" value="C:plasma membrane"/>
    <property type="evidence" value="ECO:0007669"/>
    <property type="project" value="UniProtKB-SubCell"/>
</dbReference>
<feature type="transmembrane region" description="Helical" evidence="7">
    <location>
        <begin position="551"/>
        <end position="571"/>
    </location>
</feature>
<proteinExistence type="predicted"/>
<feature type="compositionally biased region" description="Basic and acidic residues" evidence="6">
    <location>
        <begin position="738"/>
        <end position="748"/>
    </location>
</feature>
<feature type="transmembrane region" description="Helical" evidence="7">
    <location>
        <begin position="181"/>
        <end position="200"/>
    </location>
</feature>
<feature type="region of interest" description="Disordered" evidence="6">
    <location>
        <begin position="729"/>
        <end position="748"/>
    </location>
</feature>
<dbReference type="EMBL" id="JAROYP010000014">
    <property type="protein sequence ID" value="MDH5163350.1"/>
    <property type="molecule type" value="Genomic_DNA"/>
</dbReference>
<feature type="domain" description="SSD" evidence="8">
    <location>
        <begin position="523"/>
        <end position="692"/>
    </location>
</feature>
<feature type="domain" description="SSD" evidence="8">
    <location>
        <begin position="201"/>
        <end position="330"/>
    </location>
</feature>
<evidence type="ECO:0000256" key="1">
    <source>
        <dbReference type="ARBA" id="ARBA00004651"/>
    </source>
</evidence>
<keyword evidence="5 7" id="KW-0472">Membrane</keyword>
<evidence type="ECO:0000256" key="6">
    <source>
        <dbReference type="SAM" id="MobiDB-lite"/>
    </source>
</evidence>
<dbReference type="Gene3D" id="1.20.1640.10">
    <property type="entry name" value="Multidrug efflux transporter AcrB transmembrane domain"/>
    <property type="match status" value="2"/>
</dbReference>
<feature type="transmembrane region" description="Helical" evidence="7">
    <location>
        <begin position="670"/>
        <end position="693"/>
    </location>
</feature>
<feature type="transmembrane region" description="Helical" evidence="7">
    <location>
        <begin position="307"/>
        <end position="332"/>
    </location>
</feature>
<dbReference type="AlphaFoldDB" id="A0AAW6T0R8"/>
<feature type="transmembrane region" description="Helical" evidence="7">
    <location>
        <begin position="268"/>
        <end position="295"/>
    </location>
</feature>
<evidence type="ECO:0000256" key="2">
    <source>
        <dbReference type="ARBA" id="ARBA00022475"/>
    </source>
</evidence>
<dbReference type="PANTHER" id="PTHR33406">
    <property type="entry name" value="MEMBRANE PROTEIN MJ1562-RELATED"/>
    <property type="match status" value="1"/>
</dbReference>
<dbReference type="Proteomes" id="UP001159179">
    <property type="component" value="Unassembled WGS sequence"/>
</dbReference>
<dbReference type="Pfam" id="PF03176">
    <property type="entry name" value="MMPL"/>
    <property type="match status" value="2"/>
</dbReference>
<dbReference type="RefSeq" id="WP_280618054.1">
    <property type="nucleotide sequence ID" value="NZ_JAROYP010000014.1"/>
</dbReference>
<dbReference type="InterPro" id="IPR000731">
    <property type="entry name" value="SSD"/>
</dbReference>
<dbReference type="InterPro" id="IPR004869">
    <property type="entry name" value="MMPL_dom"/>
</dbReference>
<evidence type="ECO:0000313" key="9">
    <source>
        <dbReference type="EMBL" id="MDH5163350.1"/>
    </source>
</evidence>
<evidence type="ECO:0000259" key="8">
    <source>
        <dbReference type="PROSITE" id="PS50156"/>
    </source>
</evidence>
<evidence type="ECO:0000256" key="3">
    <source>
        <dbReference type="ARBA" id="ARBA00022692"/>
    </source>
</evidence>
<comment type="subcellular location">
    <subcellularLocation>
        <location evidence="1">Cell membrane</location>
        <topology evidence="1">Multi-pass membrane protein</topology>
    </subcellularLocation>
</comment>